<evidence type="ECO:0000256" key="10">
    <source>
        <dbReference type="ARBA" id="ARBA00022723"/>
    </source>
</evidence>
<dbReference type="SMART" id="SM00184">
    <property type="entry name" value="RING"/>
    <property type="match status" value="1"/>
</dbReference>
<evidence type="ECO:0000256" key="18">
    <source>
        <dbReference type="PROSITE-ProRule" id="PRU00175"/>
    </source>
</evidence>
<evidence type="ECO:0000256" key="11">
    <source>
        <dbReference type="ARBA" id="ARBA00022771"/>
    </source>
</evidence>
<evidence type="ECO:0000256" key="6">
    <source>
        <dbReference type="ARBA" id="ARBA00022448"/>
    </source>
</evidence>
<feature type="domain" description="RING-type" evidence="19">
    <location>
        <begin position="259"/>
        <end position="296"/>
    </location>
</feature>
<dbReference type="Gene3D" id="3.30.40.10">
    <property type="entry name" value="Zinc/RING finger domain, C3HC4 (zinc finger)"/>
    <property type="match status" value="1"/>
</dbReference>
<dbReference type="InterPro" id="IPR017907">
    <property type="entry name" value="Znf_RING_CS"/>
</dbReference>
<keyword evidence="15" id="KW-1133">Transmembrane helix</keyword>
<keyword evidence="10" id="KW-0479">Metal-binding</keyword>
<keyword evidence="9" id="KW-0812">Transmembrane</keyword>
<dbReference type="InterPro" id="IPR001841">
    <property type="entry name" value="Znf_RING"/>
</dbReference>
<dbReference type="EC" id="2.3.2.27" evidence="5"/>
<dbReference type="InterPro" id="IPR025654">
    <property type="entry name" value="PEX2/10"/>
</dbReference>
<dbReference type="InterPro" id="IPR013083">
    <property type="entry name" value="Znf_RING/FYVE/PHD"/>
</dbReference>
<name>A0ABM1HSY8_POLDO</name>
<keyword evidence="16" id="KW-0472">Membrane</keyword>
<dbReference type="PROSITE" id="PS00518">
    <property type="entry name" value="ZF_RING_1"/>
    <property type="match status" value="1"/>
</dbReference>
<evidence type="ECO:0000256" key="8">
    <source>
        <dbReference type="ARBA" id="ARBA00022679"/>
    </source>
</evidence>
<keyword evidence="20" id="KW-1185">Reference proteome</keyword>
<dbReference type="PROSITE" id="PS50089">
    <property type="entry name" value="ZF_RING_2"/>
    <property type="match status" value="1"/>
</dbReference>
<dbReference type="Proteomes" id="UP000694924">
    <property type="component" value="Unplaced"/>
</dbReference>
<dbReference type="RefSeq" id="XP_015171075.1">
    <property type="nucleotide sequence ID" value="XM_015315589.1"/>
</dbReference>
<proteinExistence type="inferred from homology"/>
<evidence type="ECO:0000256" key="9">
    <source>
        <dbReference type="ARBA" id="ARBA00022692"/>
    </source>
</evidence>
<accession>A0ABM1HSY8</accession>
<evidence type="ECO:0000256" key="16">
    <source>
        <dbReference type="ARBA" id="ARBA00023136"/>
    </source>
</evidence>
<evidence type="ECO:0000256" key="13">
    <source>
        <dbReference type="ARBA" id="ARBA00022833"/>
    </source>
</evidence>
<sequence>MAVTFLPYQHILRLIKKMDTRKDQNMSKNSQKRKLKYANQAEILRSHQRDLDFVLQLQEKLSDILHDFKNYRTLSRHLISDTLAKLIYFIFTTGMGNQTLGEEYTGIVQADIKAYRIPSLSARIMAMMLEYFGERTLLRGLDLLQRYVNDSGNQLTEQSIKLLNLILSRLQSIIPLLILIHKSIFYISGRYYSLGKRLTKIDYAKVYGNPSVDKISWGLRLLGIITLMQSVLKIWQNESQRRNNEEHIKLTETDVHGKCQLCTEAISTTATPCGHIFCWPCISNWLRNKPQCPFCRENVPPQRIVYLMNL</sequence>
<organism evidence="20 21">
    <name type="scientific">Polistes dominula</name>
    <name type="common">European paper wasp</name>
    <name type="synonym">Vespa dominula</name>
    <dbReference type="NCBI Taxonomy" id="743375"/>
    <lineage>
        <taxon>Eukaryota</taxon>
        <taxon>Metazoa</taxon>
        <taxon>Ecdysozoa</taxon>
        <taxon>Arthropoda</taxon>
        <taxon>Hexapoda</taxon>
        <taxon>Insecta</taxon>
        <taxon>Pterygota</taxon>
        <taxon>Neoptera</taxon>
        <taxon>Endopterygota</taxon>
        <taxon>Hymenoptera</taxon>
        <taxon>Apocrita</taxon>
        <taxon>Aculeata</taxon>
        <taxon>Vespoidea</taxon>
        <taxon>Vespidae</taxon>
        <taxon>Polistinae</taxon>
        <taxon>Polistini</taxon>
        <taxon>Polistes</taxon>
    </lineage>
</organism>
<evidence type="ECO:0000256" key="17">
    <source>
        <dbReference type="ARBA" id="ARBA00023140"/>
    </source>
</evidence>
<keyword evidence="8" id="KW-0808">Transferase</keyword>
<keyword evidence="6" id="KW-0813">Transport</keyword>
<keyword evidence="17" id="KW-0576">Peroxisome</keyword>
<keyword evidence="12" id="KW-0833">Ubl conjugation pathway</keyword>
<keyword evidence="7" id="KW-0962">Peroxisome biogenesis</keyword>
<evidence type="ECO:0000256" key="5">
    <source>
        <dbReference type="ARBA" id="ARBA00012483"/>
    </source>
</evidence>
<evidence type="ECO:0000256" key="15">
    <source>
        <dbReference type="ARBA" id="ARBA00022989"/>
    </source>
</evidence>
<dbReference type="Pfam" id="PF13639">
    <property type="entry name" value="zf-RING_2"/>
    <property type="match status" value="1"/>
</dbReference>
<evidence type="ECO:0000256" key="14">
    <source>
        <dbReference type="ARBA" id="ARBA00022927"/>
    </source>
</evidence>
<evidence type="ECO:0000256" key="12">
    <source>
        <dbReference type="ARBA" id="ARBA00022786"/>
    </source>
</evidence>
<comment type="pathway">
    <text evidence="3">Protein modification; protein ubiquitination.</text>
</comment>
<evidence type="ECO:0000256" key="4">
    <source>
        <dbReference type="ARBA" id="ARBA00008704"/>
    </source>
</evidence>
<dbReference type="PANTHER" id="PTHR23350">
    <property type="entry name" value="PEROXISOME ASSEMBLY PROTEIN 10"/>
    <property type="match status" value="1"/>
</dbReference>
<dbReference type="InterPro" id="IPR006845">
    <property type="entry name" value="Pex_N"/>
</dbReference>
<comment type="subcellular location">
    <subcellularLocation>
        <location evidence="2">Peroxisome membrane</location>
        <topology evidence="2">Multi-pass membrane protein</topology>
    </subcellularLocation>
</comment>
<dbReference type="Pfam" id="PF04757">
    <property type="entry name" value="Pex2_Pex12"/>
    <property type="match status" value="1"/>
</dbReference>
<dbReference type="SUPFAM" id="SSF57850">
    <property type="entry name" value="RING/U-box"/>
    <property type="match status" value="1"/>
</dbReference>
<dbReference type="GeneID" id="107063658"/>
<evidence type="ECO:0000313" key="20">
    <source>
        <dbReference type="Proteomes" id="UP000694924"/>
    </source>
</evidence>
<evidence type="ECO:0000256" key="3">
    <source>
        <dbReference type="ARBA" id="ARBA00004906"/>
    </source>
</evidence>
<gene>
    <name evidence="21" type="primary">LOC107063658</name>
</gene>
<evidence type="ECO:0000256" key="7">
    <source>
        <dbReference type="ARBA" id="ARBA00022593"/>
    </source>
</evidence>
<keyword evidence="14" id="KW-0653">Protein transport</keyword>
<reference evidence="21" key="1">
    <citation type="submission" date="2025-08" db="UniProtKB">
        <authorList>
            <consortium name="RefSeq"/>
        </authorList>
    </citation>
    <scope>IDENTIFICATION</scope>
    <source>
        <tissue evidence="21">Whole body</tissue>
    </source>
</reference>
<comment type="catalytic activity">
    <reaction evidence="1">
        <text>S-ubiquitinyl-[E2 ubiquitin-conjugating enzyme]-L-cysteine + [acceptor protein]-L-lysine = [E2 ubiquitin-conjugating enzyme]-L-cysteine + N(6)-ubiquitinyl-[acceptor protein]-L-lysine.</text>
        <dbReference type="EC" id="2.3.2.27"/>
    </reaction>
</comment>
<keyword evidence="13" id="KW-0862">Zinc</keyword>
<keyword evidence="11 18" id="KW-0863">Zinc-finger</keyword>
<evidence type="ECO:0000259" key="19">
    <source>
        <dbReference type="PROSITE" id="PS50089"/>
    </source>
</evidence>
<evidence type="ECO:0000313" key="21">
    <source>
        <dbReference type="RefSeq" id="XP_015171075.1"/>
    </source>
</evidence>
<dbReference type="PANTHER" id="PTHR23350:SF0">
    <property type="entry name" value="PEROXISOME BIOGENESIS FACTOR 10"/>
    <property type="match status" value="1"/>
</dbReference>
<protein>
    <recommendedName>
        <fullName evidence="5">RING-type E3 ubiquitin transferase</fullName>
        <ecNumber evidence="5">2.3.2.27</ecNumber>
    </recommendedName>
</protein>
<comment type="similarity">
    <text evidence="4">Belongs to the pex2/pex10/pex12 family.</text>
</comment>
<evidence type="ECO:0000256" key="2">
    <source>
        <dbReference type="ARBA" id="ARBA00004585"/>
    </source>
</evidence>
<evidence type="ECO:0000256" key="1">
    <source>
        <dbReference type="ARBA" id="ARBA00000900"/>
    </source>
</evidence>
<dbReference type="CDD" id="cd16527">
    <property type="entry name" value="RING-HC_PEX10"/>
    <property type="match status" value="1"/>
</dbReference>